<accession>A0A3G6J9I1</accession>
<reference evidence="1 2" key="1">
    <citation type="submission" date="2018-11" db="EMBL/GenBank/DDBJ databases">
        <authorList>
            <person name="Kleinhagauer T."/>
            <person name="Glaeser S.P."/>
            <person name="Spergser J."/>
            <person name="Ruckert C."/>
            <person name="Kaempfer P."/>
            <person name="Busse H.-J."/>
        </authorList>
    </citation>
    <scope>NUCLEOTIDE SEQUENCE [LARGE SCALE GENOMIC DNA]</scope>
    <source>
        <strain evidence="1 2">200CH</strain>
    </source>
</reference>
<name>A0A3G6J9I1_9CORY</name>
<protein>
    <submittedName>
        <fullName evidence="1">Uncharacterized protein</fullName>
    </submittedName>
</protein>
<sequence length="70" mass="7306">MVFAGSDAVEIQRANVVKTLRHRSIAGSVCGANYGGAMLPSAPNPFSRSHGSLTRQLLGGYCRSGQVQDG</sequence>
<gene>
    <name evidence="1" type="ORF">CCHOA_10955</name>
</gene>
<dbReference type="EMBL" id="CP033896">
    <property type="protein sequence ID" value="AZA14569.1"/>
    <property type="molecule type" value="Genomic_DNA"/>
</dbReference>
<dbReference type="KEGG" id="ccho:CCHOA_10955"/>
<dbReference type="Proteomes" id="UP000269019">
    <property type="component" value="Chromosome"/>
</dbReference>
<proteinExistence type="predicted"/>
<organism evidence="1 2">
    <name type="scientific">Corynebacterium choanae</name>
    <dbReference type="NCBI Taxonomy" id="1862358"/>
    <lineage>
        <taxon>Bacteria</taxon>
        <taxon>Bacillati</taxon>
        <taxon>Actinomycetota</taxon>
        <taxon>Actinomycetes</taxon>
        <taxon>Mycobacteriales</taxon>
        <taxon>Corynebacteriaceae</taxon>
        <taxon>Corynebacterium</taxon>
    </lineage>
</organism>
<dbReference type="AlphaFoldDB" id="A0A3G6J9I1"/>
<evidence type="ECO:0000313" key="2">
    <source>
        <dbReference type="Proteomes" id="UP000269019"/>
    </source>
</evidence>
<evidence type="ECO:0000313" key="1">
    <source>
        <dbReference type="EMBL" id="AZA14569.1"/>
    </source>
</evidence>
<keyword evidence="2" id="KW-1185">Reference proteome</keyword>